<dbReference type="Gene3D" id="6.10.340.10">
    <property type="match status" value="1"/>
</dbReference>
<protein>
    <recommendedName>
        <fullName evidence="12">Methyl-accepting chemotaxis protein</fullName>
    </recommendedName>
</protein>
<name>A0A1E4QZF3_9BACI</name>
<dbReference type="GO" id="GO:0006935">
    <property type="term" value="P:chemotaxis"/>
    <property type="evidence" value="ECO:0007669"/>
    <property type="project" value="InterPro"/>
</dbReference>
<evidence type="ECO:0000259" key="8">
    <source>
        <dbReference type="PROSITE" id="PS50111"/>
    </source>
</evidence>
<dbReference type="PROSITE" id="PS50111">
    <property type="entry name" value="CHEMOTAXIS_TRANSDUC_2"/>
    <property type="match status" value="1"/>
</dbReference>
<proteinExistence type="inferred from homology"/>
<dbReference type="PANTHER" id="PTHR32089">
    <property type="entry name" value="METHYL-ACCEPTING CHEMOTAXIS PROTEIN MCPB"/>
    <property type="match status" value="1"/>
</dbReference>
<dbReference type="GO" id="GO:0004888">
    <property type="term" value="F:transmembrane signaling receptor activity"/>
    <property type="evidence" value="ECO:0007669"/>
    <property type="project" value="InterPro"/>
</dbReference>
<evidence type="ECO:0000256" key="6">
    <source>
        <dbReference type="PROSITE-ProRule" id="PRU00284"/>
    </source>
</evidence>
<reference evidence="10 11" key="1">
    <citation type="submission" date="2016-09" db="EMBL/GenBank/DDBJ databases">
        <title>Draft genome sequence of the soil isolate, Lysinibacillus fusiformis M5, a potential hypoxanthine producer.</title>
        <authorList>
            <person name="Gallegos-Monterrosa R."/>
            <person name="Maroti G."/>
            <person name="Balint B."/>
            <person name="Kovacs A.T."/>
        </authorList>
    </citation>
    <scope>NUCLEOTIDE SEQUENCE [LARGE SCALE GENOMIC DNA]</scope>
    <source>
        <strain evidence="10 11">M5</strain>
    </source>
</reference>
<evidence type="ECO:0000313" key="11">
    <source>
        <dbReference type="Proteomes" id="UP000094784"/>
    </source>
</evidence>
<gene>
    <name evidence="10" type="ORF">BG258_22010</name>
</gene>
<evidence type="ECO:0000313" key="10">
    <source>
        <dbReference type="EMBL" id="ODV53592.1"/>
    </source>
</evidence>
<evidence type="ECO:0000256" key="1">
    <source>
        <dbReference type="ARBA" id="ARBA00004236"/>
    </source>
</evidence>
<comment type="subcellular location">
    <subcellularLocation>
        <location evidence="1">Cell membrane</location>
    </subcellularLocation>
</comment>
<evidence type="ECO:0000256" key="2">
    <source>
        <dbReference type="ARBA" id="ARBA00022475"/>
    </source>
</evidence>
<dbReference type="InterPro" id="IPR004090">
    <property type="entry name" value="Chemotax_Me-accpt_rcpt"/>
</dbReference>
<dbReference type="GO" id="GO:0007165">
    <property type="term" value="P:signal transduction"/>
    <property type="evidence" value="ECO:0007669"/>
    <property type="project" value="UniProtKB-KW"/>
</dbReference>
<keyword evidence="3 7" id="KW-0472">Membrane</keyword>
<dbReference type="CDD" id="cd06225">
    <property type="entry name" value="HAMP"/>
    <property type="match status" value="1"/>
</dbReference>
<dbReference type="Gene3D" id="1.10.287.950">
    <property type="entry name" value="Methyl-accepting chemotaxis protein"/>
    <property type="match status" value="1"/>
</dbReference>
<sequence>MDKEELVSRKIKFWKSLIFKMILAIGISLFISSHISEFVSQQIEKVVELNGSAGVAINTFISLFIGTVIISLCTRYIVLKRVKRVLKAMTQAADGDLTVRIDDKLKDEIGQLSTEFNHMLEQIGLVIEKANKASTDVSAYTNEFTTITEQSSNTVETISVAIREIAASAEGQLEQMDLLSDSANLISKDMEHASSAVQAVADIANETNQKADLGLQLIEQTIGKMNTINESVHQSTEVVNALGEKSKEISTIVALITSITDQTNLLALNASIEAARAGEAGKGFAVVADEVRKLAEESGKAADNIRTLVDDILSQTSSAVYAINSGTQFVEEGREAVEQTGGAFKNIVEYLQQISHRTKEVTDIVLRVNEKASQTDYATKEIVGIANSTSSGIQHIALSIEQQTASNEEIASAANVLQTMSNDLQAEISQFKVK</sequence>
<evidence type="ECO:0000259" key="9">
    <source>
        <dbReference type="PROSITE" id="PS50885"/>
    </source>
</evidence>
<organism evidence="10 11">
    <name type="scientific">Lysinibacillus fusiformis</name>
    <dbReference type="NCBI Taxonomy" id="28031"/>
    <lineage>
        <taxon>Bacteria</taxon>
        <taxon>Bacillati</taxon>
        <taxon>Bacillota</taxon>
        <taxon>Bacilli</taxon>
        <taxon>Bacillales</taxon>
        <taxon>Bacillaceae</taxon>
        <taxon>Lysinibacillus</taxon>
    </lineage>
</organism>
<feature type="transmembrane region" description="Helical" evidence="7">
    <location>
        <begin position="17"/>
        <end position="35"/>
    </location>
</feature>
<dbReference type="CDD" id="cd11386">
    <property type="entry name" value="MCP_signal"/>
    <property type="match status" value="1"/>
</dbReference>
<evidence type="ECO:0000256" key="5">
    <source>
        <dbReference type="ARBA" id="ARBA00029447"/>
    </source>
</evidence>
<evidence type="ECO:0000256" key="4">
    <source>
        <dbReference type="ARBA" id="ARBA00023224"/>
    </source>
</evidence>
<dbReference type="Pfam" id="PF00015">
    <property type="entry name" value="MCPsignal"/>
    <property type="match status" value="1"/>
</dbReference>
<dbReference type="InterPro" id="IPR003660">
    <property type="entry name" value="HAMP_dom"/>
</dbReference>
<comment type="similarity">
    <text evidence="5">Belongs to the methyl-accepting chemotaxis (MCP) protein family.</text>
</comment>
<comment type="caution">
    <text evidence="10">The sequence shown here is derived from an EMBL/GenBank/DDBJ whole genome shotgun (WGS) entry which is preliminary data.</text>
</comment>
<dbReference type="AlphaFoldDB" id="A0A1E4QZF3"/>
<dbReference type="Pfam" id="PF00672">
    <property type="entry name" value="HAMP"/>
    <property type="match status" value="1"/>
</dbReference>
<dbReference type="GO" id="GO:0005886">
    <property type="term" value="C:plasma membrane"/>
    <property type="evidence" value="ECO:0007669"/>
    <property type="project" value="UniProtKB-SubCell"/>
</dbReference>
<dbReference type="SMART" id="SM00304">
    <property type="entry name" value="HAMP"/>
    <property type="match status" value="1"/>
</dbReference>
<feature type="domain" description="HAMP" evidence="9">
    <location>
        <begin position="76"/>
        <end position="128"/>
    </location>
</feature>
<feature type="transmembrane region" description="Helical" evidence="7">
    <location>
        <begin position="55"/>
        <end position="78"/>
    </location>
</feature>
<evidence type="ECO:0000256" key="7">
    <source>
        <dbReference type="SAM" id="Phobius"/>
    </source>
</evidence>
<keyword evidence="7" id="KW-1133">Transmembrane helix</keyword>
<dbReference type="SUPFAM" id="SSF58104">
    <property type="entry name" value="Methyl-accepting chemotaxis protein (MCP) signaling domain"/>
    <property type="match status" value="1"/>
</dbReference>
<dbReference type="OrthoDB" id="107771at2"/>
<dbReference type="RefSeq" id="WP_069482606.1">
    <property type="nucleotide sequence ID" value="NZ_KV766182.1"/>
</dbReference>
<keyword evidence="4 6" id="KW-0807">Transducer</keyword>
<dbReference type="PANTHER" id="PTHR32089:SF112">
    <property type="entry name" value="LYSOZYME-LIKE PROTEIN-RELATED"/>
    <property type="match status" value="1"/>
</dbReference>
<dbReference type="EMBL" id="MECQ01000005">
    <property type="protein sequence ID" value="ODV53592.1"/>
    <property type="molecule type" value="Genomic_DNA"/>
</dbReference>
<dbReference type="SMART" id="SM00283">
    <property type="entry name" value="MA"/>
    <property type="match status" value="1"/>
</dbReference>
<dbReference type="PROSITE" id="PS50885">
    <property type="entry name" value="HAMP"/>
    <property type="match status" value="1"/>
</dbReference>
<dbReference type="PRINTS" id="PR00260">
    <property type="entry name" value="CHEMTRNSDUCR"/>
</dbReference>
<dbReference type="Proteomes" id="UP000094784">
    <property type="component" value="Unassembled WGS sequence"/>
</dbReference>
<keyword evidence="7" id="KW-0812">Transmembrane</keyword>
<keyword evidence="2" id="KW-1003">Cell membrane</keyword>
<accession>A0A1E4QZF3</accession>
<evidence type="ECO:0000256" key="3">
    <source>
        <dbReference type="ARBA" id="ARBA00023136"/>
    </source>
</evidence>
<evidence type="ECO:0008006" key="12">
    <source>
        <dbReference type="Google" id="ProtNLM"/>
    </source>
</evidence>
<dbReference type="InterPro" id="IPR004089">
    <property type="entry name" value="MCPsignal_dom"/>
</dbReference>
<feature type="domain" description="Methyl-accepting transducer" evidence="8">
    <location>
        <begin position="147"/>
        <end position="418"/>
    </location>
</feature>